<evidence type="ECO:0000259" key="2">
    <source>
        <dbReference type="Pfam" id="PF13791"/>
    </source>
</evidence>
<evidence type="ECO:0000313" key="4">
    <source>
        <dbReference type="EMBL" id="SQI55862.1"/>
    </source>
</evidence>
<feature type="domain" description="Sigma factor regulator N-terminal" evidence="3">
    <location>
        <begin position="60"/>
        <end position="151"/>
    </location>
</feature>
<dbReference type="Proteomes" id="UP000249134">
    <property type="component" value="Chromosome 1"/>
</dbReference>
<keyword evidence="5" id="KW-1185">Reference proteome</keyword>
<evidence type="ECO:0000313" key="5">
    <source>
        <dbReference type="Proteomes" id="UP000249134"/>
    </source>
</evidence>
<dbReference type="InterPro" id="IPR029101">
    <property type="entry name" value="Sigma_reg_N"/>
</dbReference>
<sequence>MNEKMSDEFKSKLEAYEHGHLEGRELAEFEEELEKLEQFQEHLEGDNLEYQIPISGEKQKKILRKSKWKARLQTAMVAVGIFIIVMIVSTIFTAVYYSWGNPDRSEVLANVMDHTIAVTDPYGGFGNTSTNAKPFFRAEMTRDLNKIVGKEHTTVGELKVNFLFSLMSFPEWNYMGKVSQNQPAFIYPGYGDREMSEWDKLEKLPEGTVVSAYLSFNELVETTEVFNRFGEKDLNIVWLAVDTGVEGKDDWDHGVVFDPIGFSEYPIWHDDDMILDSREETKGFLFGKIISEGHSSPSYTIGDDEVLHTQFLKTLKFLGKHEKLAEKLYGGQDLNLHERIEFLEKNGINHYGIVVTGPTKEILKLKEENLISSMVVDEVDLWNW</sequence>
<protein>
    <submittedName>
        <fullName evidence="4">Negative regulator of the activity of sigma-M</fullName>
    </submittedName>
</protein>
<keyword evidence="1" id="KW-0472">Membrane</keyword>
<dbReference type="AlphaFoldDB" id="A0A2X4WAF5"/>
<evidence type="ECO:0000256" key="1">
    <source>
        <dbReference type="SAM" id="Phobius"/>
    </source>
</evidence>
<dbReference type="STRING" id="1348624.GCA_001591545_00696"/>
<name>A0A2X4WAF5_LEDLE</name>
<dbReference type="InterPro" id="IPR025672">
    <property type="entry name" value="Sigma_reg_C_dom"/>
</dbReference>
<dbReference type="KEGG" id="blen:NCTC4824_01615"/>
<feature type="transmembrane region" description="Helical" evidence="1">
    <location>
        <begin position="74"/>
        <end position="99"/>
    </location>
</feature>
<proteinExistence type="predicted"/>
<feature type="domain" description="Sigma factor regulator C-terminal" evidence="2">
    <location>
        <begin position="201"/>
        <end position="377"/>
    </location>
</feature>
<dbReference type="Pfam" id="PF13800">
    <property type="entry name" value="Sigma_reg_N"/>
    <property type="match status" value="1"/>
</dbReference>
<dbReference type="EMBL" id="LS483476">
    <property type="protein sequence ID" value="SQI55862.1"/>
    <property type="molecule type" value="Genomic_DNA"/>
</dbReference>
<keyword evidence="1" id="KW-0812">Transmembrane</keyword>
<evidence type="ECO:0000259" key="3">
    <source>
        <dbReference type="Pfam" id="PF13800"/>
    </source>
</evidence>
<organism evidence="4 5">
    <name type="scientific">Lederbergia lenta</name>
    <name type="common">Bacillus lentus</name>
    <dbReference type="NCBI Taxonomy" id="1467"/>
    <lineage>
        <taxon>Bacteria</taxon>
        <taxon>Bacillati</taxon>
        <taxon>Bacillota</taxon>
        <taxon>Bacilli</taxon>
        <taxon>Bacillales</taxon>
        <taxon>Bacillaceae</taxon>
        <taxon>Lederbergia</taxon>
    </lineage>
</organism>
<keyword evidence="1" id="KW-1133">Transmembrane helix</keyword>
<reference evidence="4 5" key="1">
    <citation type="submission" date="2018-06" db="EMBL/GenBank/DDBJ databases">
        <authorList>
            <consortium name="Pathogen Informatics"/>
            <person name="Doyle S."/>
        </authorList>
    </citation>
    <scope>NUCLEOTIDE SEQUENCE [LARGE SCALE GENOMIC DNA]</scope>
    <source>
        <strain evidence="4 5">NCTC4824</strain>
    </source>
</reference>
<accession>A0A2X4WAF5</accession>
<gene>
    <name evidence="4" type="primary">yhdL</name>
    <name evidence="4" type="ORF">NCTC4824_01615</name>
</gene>
<dbReference type="Pfam" id="PF13791">
    <property type="entry name" value="Sigma_reg_C"/>
    <property type="match status" value="1"/>
</dbReference>
<dbReference type="RefSeq" id="WP_231955910.1">
    <property type="nucleotide sequence ID" value="NZ_CBCSGM010000001.1"/>
</dbReference>